<evidence type="ECO:0000313" key="6">
    <source>
        <dbReference type="EMBL" id="KFM69468.1"/>
    </source>
</evidence>
<dbReference type="InterPro" id="IPR050468">
    <property type="entry name" value="Cuticle_Struct_Prot"/>
</dbReference>
<keyword evidence="2 3" id="KW-0193">Cuticle</keyword>
<dbReference type="GO" id="GO:0062129">
    <property type="term" value="C:chitin-based extracellular matrix"/>
    <property type="evidence" value="ECO:0007669"/>
    <property type="project" value="TreeGrafter"/>
</dbReference>
<evidence type="ECO:0000256" key="2">
    <source>
        <dbReference type="ARBA" id="ARBA00022460"/>
    </source>
</evidence>
<accession>A0A087TWH9</accession>
<evidence type="ECO:0000313" key="7">
    <source>
        <dbReference type="Proteomes" id="UP000054359"/>
    </source>
</evidence>
<keyword evidence="5" id="KW-0732">Signal</keyword>
<evidence type="ECO:0000256" key="5">
    <source>
        <dbReference type="SAM" id="SignalP"/>
    </source>
</evidence>
<dbReference type="OMA" id="IRIVTYV"/>
<dbReference type="OrthoDB" id="6379191at2759"/>
<dbReference type="PANTHER" id="PTHR10380">
    <property type="entry name" value="CUTICLE PROTEIN"/>
    <property type="match status" value="1"/>
</dbReference>
<dbReference type="Proteomes" id="UP000054359">
    <property type="component" value="Unassembled WGS sequence"/>
</dbReference>
<feature type="signal peptide" evidence="5">
    <location>
        <begin position="1"/>
        <end position="19"/>
    </location>
</feature>
<feature type="region of interest" description="Disordered" evidence="4">
    <location>
        <begin position="116"/>
        <end position="142"/>
    </location>
</feature>
<reference evidence="6 7" key="1">
    <citation type="submission" date="2013-11" db="EMBL/GenBank/DDBJ databases">
        <title>Genome sequencing of Stegodyphus mimosarum.</title>
        <authorList>
            <person name="Bechsgaard J."/>
        </authorList>
    </citation>
    <scope>NUCLEOTIDE SEQUENCE [LARGE SCALE GENOMIC DNA]</scope>
</reference>
<evidence type="ECO:0000256" key="3">
    <source>
        <dbReference type="PROSITE-ProRule" id="PRU00497"/>
    </source>
</evidence>
<dbReference type="InterPro" id="IPR031311">
    <property type="entry name" value="CHIT_BIND_RR_consensus"/>
</dbReference>
<dbReference type="EMBL" id="KK117075">
    <property type="protein sequence ID" value="KFM69468.1"/>
    <property type="molecule type" value="Genomic_DNA"/>
</dbReference>
<dbReference type="AlphaFoldDB" id="A0A087TWH9"/>
<feature type="chain" id="PRO_5001830017" evidence="5">
    <location>
        <begin position="20"/>
        <end position="170"/>
    </location>
</feature>
<proteinExistence type="predicted"/>
<dbReference type="GO" id="GO:0008010">
    <property type="term" value="F:structural constituent of chitin-based larval cuticle"/>
    <property type="evidence" value="ECO:0007669"/>
    <property type="project" value="TreeGrafter"/>
</dbReference>
<keyword evidence="7" id="KW-1185">Reference proteome</keyword>
<dbReference type="InterPro" id="IPR000618">
    <property type="entry name" value="Insect_cuticle"/>
</dbReference>
<dbReference type="PROSITE" id="PS00233">
    <property type="entry name" value="CHIT_BIND_RR_1"/>
    <property type="match status" value="1"/>
</dbReference>
<evidence type="ECO:0000256" key="1">
    <source>
        <dbReference type="ARBA" id="ARBA00002980"/>
    </source>
</evidence>
<protein>
    <submittedName>
        <fullName evidence="6">Cuticle protein 14 isoform b</fullName>
    </submittedName>
</protein>
<feature type="non-terminal residue" evidence="6">
    <location>
        <position position="170"/>
    </location>
</feature>
<dbReference type="Pfam" id="PF00379">
    <property type="entry name" value="Chitin_bind_4"/>
    <property type="match status" value="1"/>
</dbReference>
<organism evidence="6 7">
    <name type="scientific">Stegodyphus mimosarum</name>
    <name type="common">African social velvet spider</name>
    <dbReference type="NCBI Taxonomy" id="407821"/>
    <lineage>
        <taxon>Eukaryota</taxon>
        <taxon>Metazoa</taxon>
        <taxon>Ecdysozoa</taxon>
        <taxon>Arthropoda</taxon>
        <taxon>Chelicerata</taxon>
        <taxon>Arachnida</taxon>
        <taxon>Araneae</taxon>
        <taxon>Araneomorphae</taxon>
        <taxon>Entelegynae</taxon>
        <taxon>Eresoidea</taxon>
        <taxon>Eresidae</taxon>
        <taxon>Stegodyphus</taxon>
    </lineage>
</organism>
<comment type="function">
    <text evidence="1">Component of the rigid cuticle of the spider.</text>
</comment>
<name>A0A087TWH9_STEMI</name>
<evidence type="ECO:0000256" key="4">
    <source>
        <dbReference type="SAM" id="MobiDB-lite"/>
    </source>
</evidence>
<dbReference type="PROSITE" id="PS51155">
    <property type="entry name" value="CHIT_BIND_RR_2"/>
    <property type="match status" value="1"/>
</dbReference>
<gene>
    <name evidence="6" type="ORF">X975_22944</name>
</gene>
<dbReference type="PANTHER" id="PTHR10380:SF173">
    <property type="entry name" value="CUTICULAR PROTEIN 47EF, ISOFORM C-RELATED"/>
    <property type="match status" value="1"/>
</dbReference>
<sequence length="170" mass="18455">MKLTICLLCYLLLIVELMAQEMTIPVGINGQDTLTRINIQDTEGNYDVGYNENQLTGGASFYREKGFANGTRQGSYGYTTRNGLIRIVTYVADKDGYRAEVLTNEPGIEAVNPSNVTVTKEKEPDPEALARGPTGSESAAQSSVIYSSASNVMRNYIPASQSQAQPVYPG</sequence>